<evidence type="ECO:0000256" key="1">
    <source>
        <dbReference type="SAM" id="MobiDB-lite"/>
    </source>
</evidence>
<proteinExistence type="predicted"/>
<comment type="caution">
    <text evidence="3">The sequence shown here is derived from an EMBL/GenBank/DDBJ whole genome shotgun (WGS) entry which is preliminary data.</text>
</comment>
<organism evidence="3 4">
    <name type="scientific">Handroanthus impetiginosus</name>
    <dbReference type="NCBI Taxonomy" id="429701"/>
    <lineage>
        <taxon>Eukaryota</taxon>
        <taxon>Viridiplantae</taxon>
        <taxon>Streptophyta</taxon>
        <taxon>Embryophyta</taxon>
        <taxon>Tracheophyta</taxon>
        <taxon>Spermatophyta</taxon>
        <taxon>Magnoliopsida</taxon>
        <taxon>eudicotyledons</taxon>
        <taxon>Gunneridae</taxon>
        <taxon>Pentapetalae</taxon>
        <taxon>asterids</taxon>
        <taxon>lamiids</taxon>
        <taxon>Lamiales</taxon>
        <taxon>Bignoniaceae</taxon>
        <taxon>Crescentiina</taxon>
        <taxon>Tabebuia alliance</taxon>
        <taxon>Handroanthus</taxon>
    </lineage>
</organism>
<protein>
    <recommendedName>
        <fullName evidence="2">DUF3741 domain-containing protein</fullName>
    </recommendedName>
</protein>
<evidence type="ECO:0000313" key="3">
    <source>
        <dbReference type="EMBL" id="PIN17575.1"/>
    </source>
</evidence>
<evidence type="ECO:0000259" key="2">
    <source>
        <dbReference type="Pfam" id="PF14383"/>
    </source>
</evidence>
<name>A0A2G9HJ89_9LAMI</name>
<dbReference type="OrthoDB" id="1670627at2759"/>
<dbReference type="Pfam" id="PF14383">
    <property type="entry name" value="VARLMGL"/>
    <property type="match status" value="1"/>
</dbReference>
<gene>
    <name evidence="3" type="ORF">CDL12_09756</name>
</gene>
<feature type="compositionally biased region" description="Basic and acidic residues" evidence="1">
    <location>
        <begin position="38"/>
        <end position="47"/>
    </location>
</feature>
<evidence type="ECO:0000313" key="4">
    <source>
        <dbReference type="Proteomes" id="UP000231279"/>
    </source>
</evidence>
<feature type="domain" description="DUF3741" evidence="2">
    <location>
        <begin position="56"/>
        <end position="80"/>
    </location>
</feature>
<dbReference type="InterPro" id="IPR032795">
    <property type="entry name" value="DUF3741-assoc"/>
</dbReference>
<dbReference type="Proteomes" id="UP000231279">
    <property type="component" value="Unassembled WGS sequence"/>
</dbReference>
<feature type="compositionally biased region" description="Basic residues" evidence="1">
    <location>
        <begin position="200"/>
        <end position="218"/>
    </location>
</feature>
<keyword evidence="4" id="KW-1185">Reference proteome</keyword>
<feature type="region of interest" description="Disordered" evidence="1">
    <location>
        <begin position="197"/>
        <end position="264"/>
    </location>
</feature>
<feature type="region of interest" description="Disordered" evidence="1">
    <location>
        <begin position="37"/>
        <end position="62"/>
    </location>
</feature>
<accession>A0A2G9HJ89</accession>
<sequence>MANSDVNSGKCYSGIISRLLCSGSLPTHPSEQFLESNGIKEIDDQKPKKSLQPEANVKQHATSTPGVVARLMGLDSFPIAQKDRSLGSYFRSRSANSIDFFSHFDPIKVGHGQHRRARTAVSFSEGINDGYYSVVLPLEEVDETVGYQEELLKRKRDNVNVGRGSKSVSQKKDLHGKTSGCLRERRPIVKSKEELIGSNRVKKKNNKVLGHKVHSGKKVHPEDSVPGVDRGSRRRLASQIANSERAHPSGAHSDNGEGEAIMKDKSERKIKNKEICYYKTMVDEICRLTEEDFKENWFYGMVVKFEDFEDMCQQFGQEILEVLLKQFVDELVLPYGRGTNF</sequence>
<dbReference type="PANTHER" id="PTHR35499:SF4">
    <property type="entry name" value="ALC-INTERACTING PROTEIN 1"/>
    <property type="match status" value="1"/>
</dbReference>
<reference evidence="4" key="1">
    <citation type="journal article" date="2018" name="Gigascience">
        <title>Genome assembly of the Pink Ipe (Handroanthus impetiginosus, Bignoniaceae), a highly valued, ecologically keystone Neotropical timber forest tree.</title>
        <authorList>
            <person name="Silva-Junior O.B."/>
            <person name="Grattapaglia D."/>
            <person name="Novaes E."/>
            <person name="Collevatti R.G."/>
        </authorList>
    </citation>
    <scope>NUCLEOTIDE SEQUENCE [LARGE SCALE GENOMIC DNA]</scope>
    <source>
        <strain evidence="4">cv. UFG-1</strain>
    </source>
</reference>
<dbReference type="AlphaFoldDB" id="A0A2G9HJ89"/>
<dbReference type="PANTHER" id="PTHR35499">
    <property type="entry name" value="OS05G0128300 PROTEIN"/>
    <property type="match status" value="1"/>
</dbReference>
<dbReference type="EMBL" id="NKXS01001646">
    <property type="protein sequence ID" value="PIN17575.1"/>
    <property type="molecule type" value="Genomic_DNA"/>
</dbReference>